<feature type="region of interest" description="Disordered" evidence="1">
    <location>
        <begin position="432"/>
        <end position="458"/>
    </location>
</feature>
<dbReference type="RefSeq" id="WP_311162688.1">
    <property type="nucleotide sequence ID" value="NZ_JAVQLW010000005.1"/>
</dbReference>
<dbReference type="Pfam" id="PF07812">
    <property type="entry name" value="TfuA"/>
    <property type="match status" value="1"/>
</dbReference>
<feature type="domain" description="TfuA-like core" evidence="2">
    <location>
        <begin position="48"/>
        <end position="166"/>
    </location>
</feature>
<evidence type="ECO:0000259" key="2">
    <source>
        <dbReference type="Pfam" id="PF07812"/>
    </source>
</evidence>
<comment type="caution">
    <text evidence="3">The sequence shown here is derived from an EMBL/GenBank/DDBJ whole genome shotgun (WGS) entry which is preliminary data.</text>
</comment>
<proteinExistence type="predicted"/>
<gene>
    <name evidence="3" type="ORF">RGQ15_20415</name>
</gene>
<organism evidence="3 4">
    <name type="scientific">Paracoccus aurantius</name>
    <dbReference type="NCBI Taxonomy" id="3073814"/>
    <lineage>
        <taxon>Bacteria</taxon>
        <taxon>Pseudomonadati</taxon>
        <taxon>Pseudomonadota</taxon>
        <taxon>Alphaproteobacteria</taxon>
        <taxon>Rhodobacterales</taxon>
        <taxon>Paracoccaceae</taxon>
        <taxon>Paracoccus</taxon>
    </lineage>
</organism>
<dbReference type="Proteomes" id="UP001269144">
    <property type="component" value="Unassembled WGS sequence"/>
</dbReference>
<evidence type="ECO:0000313" key="4">
    <source>
        <dbReference type="Proteomes" id="UP001269144"/>
    </source>
</evidence>
<keyword evidence="4" id="KW-1185">Reference proteome</keyword>
<name>A0ABU2HXY4_9RHOB</name>
<dbReference type="InterPro" id="IPR012924">
    <property type="entry name" value="TfuA_core"/>
</dbReference>
<protein>
    <submittedName>
        <fullName evidence="3">TfuA-like protein</fullName>
    </submittedName>
</protein>
<accession>A0ABU2HXY4</accession>
<feature type="compositionally biased region" description="Low complexity" evidence="1">
    <location>
        <begin position="432"/>
        <end position="443"/>
    </location>
</feature>
<sequence length="458" mass="50173">MNIIVFAGPSLRESDTLAHPDFDFRPPVRQGELYKAALSGPAAIGVIDGYFDGAPAVWHKEVLWALSQGIAVYGASSMGALRAAELHPFGMQGIGRIFEDYRDGVLTDDDEVALLHGPAETGFVALSEPMVNIRATVAAAVVQGVLDKPAAAALVRSAKRLFYQERNWQAAISAAEGFDAARRQRFFDWLARGRIDQKRLDALALLAALAEHRPPPPGPPGFVFEHTEAWANAPWIAAEQDLLSAEDARILDELRLDADRYLKLRQDALLQVLALDAAKRAGLEPDRDEVSETALSIRLPLGLFRQRDIGGWTARNGLSRDGFERLISDRASLAKLARQMDRQLGGAMLDLLRLAGDFESLRARADRKADGKGADGQIVPPQPMLMSWYFETRLGRPVPSDITAYLMDLGMSDPEHFHLLLAAEYRRCATDPAAPRARSGRSAETLLDPRKSSTGLPL</sequence>
<reference evidence="4" key="1">
    <citation type="submission" date="2023-07" db="EMBL/GenBank/DDBJ databases">
        <title>Paracoccus sp. MBLB3053 whole genome sequence.</title>
        <authorList>
            <person name="Hwang C.Y."/>
            <person name="Cho E.-S."/>
            <person name="Seo M.-J."/>
        </authorList>
    </citation>
    <scope>NUCLEOTIDE SEQUENCE [LARGE SCALE GENOMIC DNA]</scope>
    <source>
        <strain evidence="4">MBLB3053</strain>
    </source>
</reference>
<evidence type="ECO:0000313" key="3">
    <source>
        <dbReference type="EMBL" id="MDS9469916.1"/>
    </source>
</evidence>
<dbReference type="EMBL" id="JAVQLW010000005">
    <property type="protein sequence ID" value="MDS9469916.1"/>
    <property type="molecule type" value="Genomic_DNA"/>
</dbReference>
<evidence type="ECO:0000256" key="1">
    <source>
        <dbReference type="SAM" id="MobiDB-lite"/>
    </source>
</evidence>